<reference evidence="1 2" key="1">
    <citation type="submission" date="2019-09" db="EMBL/GenBank/DDBJ databases">
        <authorList>
            <person name="Leyn A S."/>
        </authorList>
    </citation>
    <scope>NUCLEOTIDE SEQUENCE [LARGE SCALE GENOMIC DNA]</scope>
    <source>
        <strain evidence="1">AA231_1</strain>
    </source>
</reference>
<protein>
    <recommendedName>
        <fullName evidence="3">Serine-threonine protein kinase</fullName>
    </recommendedName>
</protein>
<gene>
    <name evidence="1" type="ORF">AA23TX_01955</name>
</gene>
<evidence type="ECO:0000313" key="2">
    <source>
        <dbReference type="Proteomes" id="UP000399805"/>
    </source>
</evidence>
<accession>A0A6I8LHF4</accession>
<name>A0A6I8LHF4_9PSEU</name>
<dbReference type="RefSeq" id="WP_155542205.1">
    <property type="nucleotide sequence ID" value="NZ_CABVGP010000001.1"/>
</dbReference>
<organism evidence="1 2">
    <name type="scientific">Amycolatopsis camponoti</name>
    <dbReference type="NCBI Taxonomy" id="2606593"/>
    <lineage>
        <taxon>Bacteria</taxon>
        <taxon>Bacillati</taxon>
        <taxon>Actinomycetota</taxon>
        <taxon>Actinomycetes</taxon>
        <taxon>Pseudonocardiales</taxon>
        <taxon>Pseudonocardiaceae</taxon>
        <taxon>Amycolatopsis</taxon>
    </lineage>
</organism>
<dbReference type="Gene3D" id="3.40.50.1820">
    <property type="entry name" value="alpha/beta hydrolase"/>
    <property type="match status" value="1"/>
</dbReference>
<dbReference type="SUPFAM" id="SSF53474">
    <property type="entry name" value="alpha/beta-Hydrolases"/>
    <property type="match status" value="1"/>
</dbReference>
<evidence type="ECO:0008006" key="3">
    <source>
        <dbReference type="Google" id="ProtNLM"/>
    </source>
</evidence>
<proteinExistence type="predicted"/>
<sequence length="382" mass="39317">MQLCGFPAAEVEFDRAGELVGDRGAAVRALAADPGVTDLVVLTHGWNDAPLVARLLYSALAGSMRAVSGGAPGRRIAFACVLWPSRKLAGPEPDAGLPERLDLLRDLVPGQRLTIDAAADLVPALTVRATARTAFAAALLSVAARGADDREDASTQLFTLPGGTVMDRLGATGFADAAAGLLDFLAYYEMKARAGDIGVRGLAPLLATLDGPKIHLVGHSFGGRLVTAAADARPAGSLATLTLLQAAFSHHAFAAGWDDGEAGPQPGVFRRVLDERVVTGPILVTHTANDLAVGVAYALASRIAGRPASAAGDASSPYGGLGRNGARRTAEAVTAELLPVGGSYRWRPGVPHNLLADRFVRGHTDVCGPQIAHALWSAIASS</sequence>
<dbReference type="AlphaFoldDB" id="A0A6I8LHF4"/>
<evidence type="ECO:0000313" key="1">
    <source>
        <dbReference type="EMBL" id="VVJ16934.1"/>
    </source>
</evidence>
<keyword evidence="2" id="KW-1185">Reference proteome</keyword>
<dbReference type="InterPro" id="IPR029058">
    <property type="entry name" value="AB_hydrolase_fold"/>
</dbReference>
<dbReference type="EMBL" id="CABVGP010000001">
    <property type="protein sequence ID" value="VVJ16934.1"/>
    <property type="molecule type" value="Genomic_DNA"/>
</dbReference>
<dbReference type="Proteomes" id="UP000399805">
    <property type="component" value="Unassembled WGS sequence"/>
</dbReference>